<proteinExistence type="predicted"/>
<feature type="non-terminal residue" evidence="1">
    <location>
        <position position="1"/>
    </location>
</feature>
<organism evidence="1 2">
    <name type="scientific">Dissostichus eleginoides</name>
    <name type="common">Patagonian toothfish</name>
    <name type="synonym">Dissostichus amissus</name>
    <dbReference type="NCBI Taxonomy" id="100907"/>
    <lineage>
        <taxon>Eukaryota</taxon>
        <taxon>Metazoa</taxon>
        <taxon>Chordata</taxon>
        <taxon>Craniata</taxon>
        <taxon>Vertebrata</taxon>
        <taxon>Euteleostomi</taxon>
        <taxon>Actinopterygii</taxon>
        <taxon>Neopterygii</taxon>
        <taxon>Teleostei</taxon>
        <taxon>Neoteleostei</taxon>
        <taxon>Acanthomorphata</taxon>
        <taxon>Eupercaria</taxon>
        <taxon>Perciformes</taxon>
        <taxon>Notothenioidei</taxon>
        <taxon>Nototheniidae</taxon>
        <taxon>Dissostichus</taxon>
    </lineage>
</organism>
<evidence type="ECO:0000313" key="1">
    <source>
        <dbReference type="EMBL" id="KAK1899712.1"/>
    </source>
</evidence>
<accession>A0AAD9CBY3</accession>
<keyword evidence="2" id="KW-1185">Reference proteome</keyword>
<sequence>RNPASERGSEHVCVLSSEDTESLKAHVNKRACEAEPTPGNSEDSTEEHCLILCMSWCLPTSISHSPTVFRRFCPLHSTVMIPWVLLQLLWISGHELRIVVPCAFLQRYFVVAFGRDKL</sequence>
<comment type="caution">
    <text evidence="1">The sequence shown here is derived from an EMBL/GenBank/DDBJ whole genome shotgun (WGS) entry which is preliminary data.</text>
</comment>
<reference evidence="1" key="1">
    <citation type="submission" date="2023-04" db="EMBL/GenBank/DDBJ databases">
        <title>Chromosome-level genome of Chaenocephalus aceratus.</title>
        <authorList>
            <person name="Park H."/>
        </authorList>
    </citation>
    <scope>NUCLEOTIDE SEQUENCE</scope>
    <source>
        <strain evidence="1">DE</strain>
        <tissue evidence="1">Muscle</tissue>
    </source>
</reference>
<name>A0AAD9CBY3_DISEL</name>
<feature type="non-terminal residue" evidence="1">
    <location>
        <position position="118"/>
    </location>
</feature>
<protein>
    <submittedName>
        <fullName evidence="1">Cullin-9</fullName>
    </submittedName>
</protein>
<dbReference type="EMBL" id="JASDAP010000007">
    <property type="protein sequence ID" value="KAK1899712.1"/>
    <property type="molecule type" value="Genomic_DNA"/>
</dbReference>
<gene>
    <name evidence="1" type="ORF">KUDE01_000502</name>
</gene>
<dbReference type="AlphaFoldDB" id="A0AAD9CBY3"/>
<evidence type="ECO:0000313" key="2">
    <source>
        <dbReference type="Proteomes" id="UP001228049"/>
    </source>
</evidence>
<dbReference type="Proteomes" id="UP001228049">
    <property type="component" value="Unassembled WGS sequence"/>
</dbReference>